<gene>
    <name evidence="1" type="ORF">S03H2_13956</name>
</gene>
<dbReference type="InterPro" id="IPR016024">
    <property type="entry name" value="ARM-type_fold"/>
</dbReference>
<protein>
    <submittedName>
        <fullName evidence="1">Uncharacterized protein</fullName>
    </submittedName>
</protein>
<dbReference type="AlphaFoldDB" id="X1F5T1"/>
<organism evidence="1">
    <name type="scientific">marine sediment metagenome</name>
    <dbReference type="NCBI Taxonomy" id="412755"/>
    <lineage>
        <taxon>unclassified sequences</taxon>
        <taxon>metagenomes</taxon>
        <taxon>ecological metagenomes</taxon>
    </lineage>
</organism>
<evidence type="ECO:0000313" key="1">
    <source>
        <dbReference type="EMBL" id="GAH40956.1"/>
    </source>
</evidence>
<accession>X1F5T1</accession>
<reference evidence="1" key="1">
    <citation type="journal article" date="2014" name="Front. Microbiol.">
        <title>High frequency of phylogenetically diverse reductive dehalogenase-homologous genes in deep subseafloor sedimentary metagenomes.</title>
        <authorList>
            <person name="Kawai M."/>
            <person name="Futagami T."/>
            <person name="Toyoda A."/>
            <person name="Takaki Y."/>
            <person name="Nishi S."/>
            <person name="Hori S."/>
            <person name="Arai W."/>
            <person name="Tsubouchi T."/>
            <person name="Morono Y."/>
            <person name="Uchiyama I."/>
            <person name="Ito T."/>
            <person name="Fujiyama A."/>
            <person name="Inagaki F."/>
            <person name="Takami H."/>
        </authorList>
    </citation>
    <scope>NUCLEOTIDE SEQUENCE</scope>
    <source>
        <strain evidence="1">Expedition CK06-06</strain>
    </source>
</reference>
<sequence>MNDIALKRQKNQSENELIDESYDFSAKYLAVWHLHHLIETSPHVIDFGTISILKNCLKDSIITRQTQAYFMYKQIAGALCSVIIHAEHIADQALSALLSLLATTSGYPHRAVAEALGDLPLSINGPRISKHYSKKVPNISLHEILNQSSISISTPPTLIGRSLVAVIDQEKKLLVIKLARIDEPPHMLYNEPLWMHHLRSQHYSFPVRFNIPKPIKIHGSYTFRLREIPLKIPLRIDLHPEYYAIGFIADKDYFAYPNDTIKEQRLSFEELREMLTRNAWLLGKLSAEG</sequence>
<dbReference type="EMBL" id="BARU01007076">
    <property type="protein sequence ID" value="GAH40956.1"/>
    <property type="molecule type" value="Genomic_DNA"/>
</dbReference>
<proteinExistence type="predicted"/>
<comment type="caution">
    <text evidence="1">The sequence shown here is derived from an EMBL/GenBank/DDBJ whole genome shotgun (WGS) entry which is preliminary data.</text>
</comment>
<name>X1F5T1_9ZZZZ</name>
<dbReference type="SUPFAM" id="SSF48371">
    <property type="entry name" value="ARM repeat"/>
    <property type="match status" value="1"/>
</dbReference>
<feature type="non-terminal residue" evidence="1">
    <location>
        <position position="289"/>
    </location>
</feature>